<evidence type="ECO:0000313" key="2">
    <source>
        <dbReference type="EMBL" id="KDN53292.1"/>
    </source>
</evidence>
<dbReference type="RefSeq" id="XP_013246131.1">
    <property type="nucleotide sequence ID" value="XM_013390677.1"/>
</dbReference>
<reference evidence="2 3" key="1">
    <citation type="submission" date="2014-05" db="EMBL/GenBank/DDBJ databases">
        <title>Draft genome sequence of a rare smut relative, Tilletiaria anomala UBC 951.</title>
        <authorList>
            <consortium name="DOE Joint Genome Institute"/>
            <person name="Toome M."/>
            <person name="Kuo A."/>
            <person name="Henrissat B."/>
            <person name="Lipzen A."/>
            <person name="Tritt A."/>
            <person name="Yoshinaga Y."/>
            <person name="Zane M."/>
            <person name="Barry K."/>
            <person name="Grigoriev I.V."/>
            <person name="Spatafora J.W."/>
            <person name="Aimea M.C."/>
        </authorList>
    </citation>
    <scope>NUCLEOTIDE SEQUENCE [LARGE SCALE GENOMIC DNA]</scope>
    <source>
        <strain evidence="2 3">UBC 951</strain>
    </source>
</reference>
<proteinExistence type="predicted"/>
<name>A0A066WH21_TILAU</name>
<dbReference type="EMBL" id="JMSN01000003">
    <property type="protein sequence ID" value="KDN53292.1"/>
    <property type="molecule type" value="Genomic_DNA"/>
</dbReference>
<feature type="compositionally biased region" description="Basic residues" evidence="1">
    <location>
        <begin position="72"/>
        <end position="81"/>
    </location>
</feature>
<dbReference type="InParanoid" id="A0A066WH21"/>
<comment type="caution">
    <text evidence="2">The sequence shown here is derived from an EMBL/GenBank/DDBJ whole genome shotgun (WGS) entry which is preliminary data.</text>
</comment>
<dbReference type="Proteomes" id="UP000027361">
    <property type="component" value="Unassembled WGS sequence"/>
</dbReference>
<evidence type="ECO:0000256" key="1">
    <source>
        <dbReference type="SAM" id="MobiDB-lite"/>
    </source>
</evidence>
<keyword evidence="3" id="KW-1185">Reference proteome</keyword>
<feature type="compositionally biased region" description="Pro residues" evidence="1">
    <location>
        <begin position="200"/>
        <end position="212"/>
    </location>
</feature>
<sequence>MAPRQLLLLPQRSSASAAAAAPRSIPGPSRQGSQSCVGAITTVWDVQVPSWARQARPRRTIASLSSAACQHHVSHRRKAQNLKHQQQQARASSSHRDDEDRGQLFFKSSMSSSIEANADHPYEKHDEGVYEALLWQRLRRAKQDEDRRALQPHAAPSLRWADVAGQRQAGAAWPSQSPQNLTPDSDSIQACLPLIYGLPGRPPAPPAPPPPASESEQVAQPPGREAHRPSQMFHRLSTIIPPETLDNLILEKARALLAGRLRPNEASTRARDEALTLVERIGPASSPNISLVELEINTLLLGVSVKAVHSSSAPYKRYCLEIEAARACYLDLFAALPGTQRGIPQELLRLQRAAVFRLFELLFSSANAILSQLQQEERTLSQLNVACANLVVCARLASDPLLKPSTSRLLVKRLISGLAEELAAVRQAHARSLLQRAAMAKCETAALDKSVEMQEKSHMPSATQEARVRFRLLERRIRALAHSVADLLELRVFTMEEEKDRALVEKVVLLAASRHATYKPLLTLARAACAQARALPAPGETAGSGIHSADPMLLSEVTISKTLRTLLDGQCGAPKAKRLDFSAERYNAIREFFFEILHPAQRSRDLHLVLLRYFGEAPISSSPQPLSAAALAGAAATADNTDDGRGMHDRVWASLLASFPDAIAQMPTFAARFESHAMHGNAQGIVGDLLHMQRAGLFCGASSAPIAAAASSSSCLAVARASPPSTPTLMTATITTTARGTAQDASASVQLDVLDADMLAHAAKAFDAAAKRKKAGATSAKNTRQR</sequence>
<feature type="region of interest" description="Disordered" evidence="1">
    <location>
        <begin position="1"/>
        <end position="34"/>
    </location>
</feature>
<feature type="region of interest" description="Disordered" evidence="1">
    <location>
        <begin position="195"/>
        <end position="229"/>
    </location>
</feature>
<feature type="compositionally biased region" description="Low complexity" evidence="1">
    <location>
        <begin position="1"/>
        <end position="24"/>
    </location>
</feature>
<dbReference type="AlphaFoldDB" id="A0A066WH21"/>
<dbReference type="HOGENOM" id="CLU_356853_0_0_1"/>
<organism evidence="2 3">
    <name type="scientific">Tilletiaria anomala (strain ATCC 24038 / CBS 436.72 / UBC 951)</name>
    <dbReference type="NCBI Taxonomy" id="1037660"/>
    <lineage>
        <taxon>Eukaryota</taxon>
        <taxon>Fungi</taxon>
        <taxon>Dikarya</taxon>
        <taxon>Basidiomycota</taxon>
        <taxon>Ustilaginomycotina</taxon>
        <taxon>Exobasidiomycetes</taxon>
        <taxon>Georgefischeriales</taxon>
        <taxon>Tilletiariaceae</taxon>
        <taxon>Tilletiaria</taxon>
    </lineage>
</organism>
<protein>
    <submittedName>
        <fullName evidence="2">Uncharacterized protein</fullName>
    </submittedName>
</protein>
<gene>
    <name evidence="2" type="ORF">K437DRAFT_253319</name>
</gene>
<feature type="region of interest" description="Disordered" evidence="1">
    <location>
        <begin position="66"/>
        <end position="100"/>
    </location>
</feature>
<accession>A0A066WH21</accession>
<evidence type="ECO:0000313" key="3">
    <source>
        <dbReference type="Proteomes" id="UP000027361"/>
    </source>
</evidence>
<dbReference type="GeneID" id="25263540"/>